<dbReference type="Pfam" id="PF02120">
    <property type="entry name" value="Flg_hook"/>
    <property type="match status" value="1"/>
</dbReference>
<evidence type="ECO:0000256" key="1">
    <source>
        <dbReference type="SAM" id="MobiDB-lite"/>
    </source>
</evidence>
<reference evidence="3 4" key="1">
    <citation type="journal article" date="2024" name="Int. J. Mol. Sci.">
        <title>Exploration of Alicyclobacillus spp. Genome in Search of Antibiotic Resistance.</title>
        <authorList>
            <person name="Bucka-Kolendo J."/>
            <person name="Kiousi D.E."/>
            <person name="Dekowska A."/>
            <person name="Mikolajczuk-Szczyrba A."/>
            <person name="Karadedos D.M."/>
            <person name="Michael P."/>
            <person name="Galanis A."/>
            <person name="Sokolowska B."/>
        </authorList>
    </citation>
    <scope>NUCLEOTIDE SEQUENCE [LARGE SCALE GENOMIC DNA]</scope>
    <source>
        <strain evidence="3 4">KKP 3000</strain>
    </source>
</reference>
<name>A0ABV5AIC8_9BACL</name>
<gene>
    <name evidence="3" type="ORF">KKP3000_000205</name>
</gene>
<feature type="compositionally biased region" description="Low complexity" evidence="1">
    <location>
        <begin position="355"/>
        <end position="371"/>
    </location>
</feature>
<comment type="caution">
    <text evidence="3">The sequence shown here is derived from an EMBL/GenBank/DDBJ whole genome shotgun (WGS) entry which is preliminary data.</text>
</comment>
<dbReference type="RefSeq" id="WP_275472924.1">
    <property type="nucleotide sequence ID" value="NZ_CP162940.1"/>
</dbReference>
<keyword evidence="3" id="KW-0969">Cilium</keyword>
<feature type="compositionally biased region" description="Low complexity" evidence="1">
    <location>
        <begin position="156"/>
        <end position="176"/>
    </location>
</feature>
<dbReference type="EMBL" id="JBDXSU010000011">
    <property type="protein sequence ID" value="MFB5191432.1"/>
    <property type="molecule type" value="Genomic_DNA"/>
</dbReference>
<dbReference type="Proteomes" id="UP001579974">
    <property type="component" value="Unassembled WGS sequence"/>
</dbReference>
<keyword evidence="3" id="KW-0966">Cell projection</keyword>
<dbReference type="Gene3D" id="3.30.750.140">
    <property type="match status" value="1"/>
</dbReference>
<feature type="region of interest" description="Disordered" evidence="1">
    <location>
        <begin position="1"/>
        <end position="23"/>
    </location>
</feature>
<feature type="region of interest" description="Disordered" evidence="1">
    <location>
        <begin position="55"/>
        <end position="84"/>
    </location>
</feature>
<evidence type="ECO:0000313" key="3">
    <source>
        <dbReference type="EMBL" id="MFB5191432.1"/>
    </source>
</evidence>
<accession>A0ABV5AIC8</accession>
<feature type="domain" description="Flagellar hook-length control protein-like C-terminal" evidence="2">
    <location>
        <begin position="266"/>
        <end position="345"/>
    </location>
</feature>
<feature type="region of interest" description="Disordered" evidence="1">
    <location>
        <begin position="341"/>
        <end position="393"/>
    </location>
</feature>
<feature type="region of interest" description="Disordered" evidence="1">
    <location>
        <begin position="155"/>
        <end position="176"/>
    </location>
</feature>
<dbReference type="InterPro" id="IPR021136">
    <property type="entry name" value="Flagellar_hook_control-like_C"/>
</dbReference>
<protein>
    <submittedName>
        <fullName evidence="3">Flagellar hook-length control protein FliK</fullName>
    </submittedName>
</protein>
<keyword evidence="4" id="KW-1185">Reference proteome</keyword>
<keyword evidence="3" id="KW-0282">Flagellum</keyword>
<evidence type="ECO:0000313" key="4">
    <source>
        <dbReference type="Proteomes" id="UP001579974"/>
    </source>
</evidence>
<dbReference type="InterPro" id="IPR038610">
    <property type="entry name" value="FliK-like_C_sf"/>
</dbReference>
<proteinExistence type="predicted"/>
<dbReference type="CDD" id="cd17470">
    <property type="entry name" value="T3SS_Flik_C"/>
    <property type="match status" value="1"/>
</dbReference>
<feature type="region of interest" description="Disordered" evidence="1">
    <location>
        <begin position="190"/>
        <end position="218"/>
    </location>
</feature>
<evidence type="ECO:0000259" key="2">
    <source>
        <dbReference type="Pfam" id="PF02120"/>
    </source>
</evidence>
<organism evidence="3 4">
    <name type="scientific">Alicyclobacillus fastidiosus</name>
    <dbReference type="NCBI Taxonomy" id="392011"/>
    <lineage>
        <taxon>Bacteria</taxon>
        <taxon>Bacillati</taxon>
        <taxon>Bacillota</taxon>
        <taxon>Bacilli</taxon>
        <taxon>Bacillales</taxon>
        <taxon>Alicyclobacillaceae</taxon>
        <taxon>Alicyclobacillus</taxon>
    </lineage>
</organism>
<sequence length="393" mass="38831">MQVLRKGAASAPIASGGVPGASDSQNGAVFDDLLLAMLGTNGTAALQTVADKAGASEQSKGGVAPAASLTTTAGHGSKGLHPVGGSTATKLAAVGGDKMTTAESDAANGVDLASAKRLDASTDDDSEVASALADAVKKSQAVGLGARVAKPLTDVSLSSSTDQNASSSASTSDSAGLATSDLRVATLLSKANHTTHRGSSTDSETSGASDKAQPLSSATGADAQFAAVTAGTVETKAPVSSEQASGAAQVDVRQPDALSQFGQLISVKAAADNSKLQVQILPQGMGQLDVTVTKGADGLQIQVVASQAATFAWLNQQMPSLQQNLQDLGLNVANFQLSYGQSDAQTGGGGQRQQEPSPERSASSSDSSGGAMTVNEAVAASPVQHGGDISLSI</sequence>